<dbReference type="Pfam" id="PF14100">
    <property type="entry name" value="DUF6807"/>
    <property type="match status" value="1"/>
</dbReference>
<name>A0A853EYH3_9MICO</name>
<dbReference type="AlphaFoldDB" id="A0A853EYH3"/>
<dbReference type="InterPro" id="IPR029475">
    <property type="entry name" value="DUF6807"/>
</dbReference>
<gene>
    <name evidence="2" type="ORF">HZZ10_12490</name>
</gene>
<organism evidence="2 3">
    <name type="scientific">Sanguibacter inulinus</name>
    <dbReference type="NCBI Taxonomy" id="60922"/>
    <lineage>
        <taxon>Bacteria</taxon>
        <taxon>Bacillati</taxon>
        <taxon>Actinomycetota</taxon>
        <taxon>Actinomycetes</taxon>
        <taxon>Micrococcales</taxon>
        <taxon>Sanguibacteraceae</taxon>
        <taxon>Sanguibacter</taxon>
    </lineage>
</organism>
<sequence length="330" mass="35022">MSPTIEPGGTVATASPGSTSSTARATATADPAAGTWRPTRGATTLTLAGAELARYDHGSTVDRVHSPRPFLHPVRTLGGTVLTDLAPADHLHHLGLSAALPDVDGTSFWGGRTFVRDQGSTLLTNHGRQRVTETRIPSTDDERERAGADVVQLLTWDDEHDAPVLHEVRTLTARTLGDAWTLRWTSTLRADVRDLSLGSPATNGRPGAGYGGLFWRLGDADVTVVLSEDGTGEEVAHGSTSRWVAFVQSTEAVTTTLVLVQPDTDRRPWFLRASEYDGAGPAAAWSERVSVPRGRQLTLELVAVLVDGPVEPHAVPELVARADQALAGGC</sequence>
<evidence type="ECO:0000256" key="1">
    <source>
        <dbReference type="SAM" id="MobiDB-lite"/>
    </source>
</evidence>
<evidence type="ECO:0000313" key="3">
    <source>
        <dbReference type="Proteomes" id="UP000561011"/>
    </source>
</evidence>
<proteinExistence type="predicted"/>
<comment type="caution">
    <text evidence="2">The sequence shown here is derived from an EMBL/GenBank/DDBJ whole genome shotgun (WGS) entry which is preliminary data.</text>
</comment>
<accession>A0A853EYH3</accession>
<feature type="compositionally biased region" description="Low complexity" evidence="1">
    <location>
        <begin position="8"/>
        <end position="39"/>
    </location>
</feature>
<evidence type="ECO:0000313" key="2">
    <source>
        <dbReference type="EMBL" id="NYS94333.1"/>
    </source>
</evidence>
<reference evidence="2 3" key="1">
    <citation type="submission" date="2020-07" db="EMBL/GenBank/DDBJ databases">
        <title>MOT database genomes.</title>
        <authorList>
            <person name="Joseph S."/>
            <person name="Aduse-Opoku J."/>
            <person name="Hashim A."/>
            <person name="Wade W."/>
            <person name="Curtis M."/>
        </authorList>
    </citation>
    <scope>NUCLEOTIDE SEQUENCE [LARGE SCALE GENOMIC DNA]</scope>
    <source>
        <strain evidence="2 3">DSM 100099</strain>
    </source>
</reference>
<dbReference type="Proteomes" id="UP000561011">
    <property type="component" value="Unassembled WGS sequence"/>
</dbReference>
<keyword evidence="3" id="KW-1185">Reference proteome</keyword>
<protein>
    <submittedName>
        <fullName evidence="2">PmoA family protein</fullName>
    </submittedName>
</protein>
<feature type="region of interest" description="Disordered" evidence="1">
    <location>
        <begin position="1"/>
        <end position="39"/>
    </location>
</feature>
<dbReference type="EMBL" id="JACBYE010000031">
    <property type="protein sequence ID" value="NYS94333.1"/>
    <property type="molecule type" value="Genomic_DNA"/>
</dbReference>
<dbReference type="RefSeq" id="WP_179913758.1">
    <property type="nucleotide sequence ID" value="NZ_JACBYE010000031.1"/>
</dbReference>